<dbReference type="EMBL" id="UPTC01000140">
    <property type="protein sequence ID" value="VBB26758.1"/>
    <property type="molecule type" value="Genomic_DNA"/>
</dbReference>
<feature type="compositionally biased region" description="Polar residues" evidence="9">
    <location>
        <begin position="307"/>
        <end position="326"/>
    </location>
</feature>
<keyword evidence="12" id="KW-1185">Reference proteome</keyword>
<keyword evidence="4" id="KW-0805">Transcription regulation</keyword>
<dbReference type="Proteomes" id="UP000276991">
    <property type="component" value="Unassembled WGS sequence"/>
</dbReference>
<keyword evidence="8" id="KW-0175">Coiled coil</keyword>
<dbReference type="Pfam" id="PF04696">
    <property type="entry name" value="Pinin_SDK_memA"/>
    <property type="match status" value="1"/>
</dbReference>
<evidence type="ECO:0000313" key="12">
    <source>
        <dbReference type="Proteomes" id="UP000276991"/>
    </source>
</evidence>
<dbReference type="InterPro" id="IPR039853">
    <property type="entry name" value="Pinin"/>
</dbReference>
<evidence type="ECO:0000313" key="11">
    <source>
        <dbReference type="EMBL" id="VBB26758.1"/>
    </source>
</evidence>
<feature type="compositionally biased region" description="Basic and acidic residues" evidence="9">
    <location>
        <begin position="330"/>
        <end position="346"/>
    </location>
</feature>
<name>A0A498SA53_ACAVI</name>
<dbReference type="InterPro" id="IPR006786">
    <property type="entry name" value="Pinin_SDK_MemA"/>
</dbReference>
<evidence type="ECO:0000256" key="1">
    <source>
        <dbReference type="ARBA" id="ARBA00004123"/>
    </source>
</evidence>
<feature type="compositionally biased region" description="Basic and acidic residues" evidence="9">
    <location>
        <begin position="282"/>
        <end position="306"/>
    </location>
</feature>
<evidence type="ECO:0000256" key="3">
    <source>
        <dbReference type="ARBA" id="ARBA00022664"/>
    </source>
</evidence>
<dbReference type="OrthoDB" id="330772at2759"/>
<accession>A0A498SA53</accession>
<dbReference type="AlphaFoldDB" id="A0A498SA53"/>
<dbReference type="PANTHER" id="PTHR12707:SF0">
    <property type="entry name" value="PININ"/>
    <property type="match status" value="1"/>
</dbReference>
<gene>
    <name evidence="11" type="ORF">NAV_LOCUS1588</name>
</gene>
<dbReference type="GO" id="GO:0006397">
    <property type="term" value="P:mRNA processing"/>
    <property type="evidence" value="ECO:0007669"/>
    <property type="project" value="UniProtKB-KW"/>
</dbReference>
<feature type="region of interest" description="Disordered" evidence="9">
    <location>
        <begin position="51"/>
        <end position="77"/>
    </location>
</feature>
<keyword evidence="5" id="KW-0804">Transcription</keyword>
<feature type="compositionally biased region" description="Basic and acidic residues" evidence="9">
    <location>
        <begin position="366"/>
        <end position="391"/>
    </location>
</feature>
<evidence type="ECO:0000256" key="7">
    <source>
        <dbReference type="ARBA" id="ARBA00023242"/>
    </source>
</evidence>
<dbReference type="PANTHER" id="PTHR12707">
    <property type="entry name" value="PINN"/>
    <property type="match status" value="1"/>
</dbReference>
<reference evidence="11 12" key="1">
    <citation type="submission" date="2018-08" db="EMBL/GenBank/DDBJ databases">
        <authorList>
            <person name="Laetsch R D."/>
            <person name="Stevens L."/>
            <person name="Kumar S."/>
            <person name="Blaxter L. M."/>
        </authorList>
    </citation>
    <scope>NUCLEOTIDE SEQUENCE [LARGE SCALE GENOMIC DNA]</scope>
</reference>
<evidence type="ECO:0000256" key="9">
    <source>
        <dbReference type="SAM" id="MobiDB-lite"/>
    </source>
</evidence>
<keyword evidence="6" id="KW-0508">mRNA splicing</keyword>
<dbReference type="GO" id="GO:0008380">
    <property type="term" value="P:RNA splicing"/>
    <property type="evidence" value="ECO:0007669"/>
    <property type="project" value="UniProtKB-KW"/>
</dbReference>
<feature type="region of interest" description="Disordered" evidence="9">
    <location>
        <begin position="282"/>
        <end position="415"/>
    </location>
</feature>
<comment type="similarity">
    <text evidence="2">Belongs to the pinin family.</text>
</comment>
<organism evidence="11 12">
    <name type="scientific">Acanthocheilonema viteae</name>
    <name type="common">Filarial nematode worm</name>
    <name type="synonym">Dipetalonema viteae</name>
    <dbReference type="NCBI Taxonomy" id="6277"/>
    <lineage>
        <taxon>Eukaryota</taxon>
        <taxon>Metazoa</taxon>
        <taxon>Ecdysozoa</taxon>
        <taxon>Nematoda</taxon>
        <taxon>Chromadorea</taxon>
        <taxon>Rhabditida</taxon>
        <taxon>Spirurina</taxon>
        <taxon>Spiruromorpha</taxon>
        <taxon>Filarioidea</taxon>
        <taxon>Onchocercidae</taxon>
        <taxon>Acanthocheilonema</taxon>
    </lineage>
</organism>
<evidence type="ECO:0000259" key="10">
    <source>
        <dbReference type="Pfam" id="PF04696"/>
    </source>
</evidence>
<protein>
    <recommendedName>
        <fullName evidence="10">Pinin/SDK/MemA protein domain-containing protein</fullName>
    </recommendedName>
</protein>
<evidence type="ECO:0000256" key="6">
    <source>
        <dbReference type="ARBA" id="ARBA00023187"/>
    </source>
</evidence>
<evidence type="ECO:0000256" key="5">
    <source>
        <dbReference type="ARBA" id="ARBA00023163"/>
    </source>
</evidence>
<proteinExistence type="inferred from homology"/>
<keyword evidence="3" id="KW-0507">mRNA processing</keyword>
<keyword evidence="7" id="KW-0539">Nucleus</keyword>
<feature type="domain" description="Pinin/SDK/MemA protein" evidence="10">
    <location>
        <begin position="142"/>
        <end position="269"/>
    </location>
</feature>
<dbReference type="STRING" id="6277.A0A498SA53"/>
<evidence type="ECO:0000256" key="8">
    <source>
        <dbReference type="SAM" id="Coils"/>
    </source>
</evidence>
<dbReference type="GO" id="GO:0071013">
    <property type="term" value="C:catalytic step 2 spliceosome"/>
    <property type="evidence" value="ECO:0007669"/>
    <property type="project" value="TreeGrafter"/>
</dbReference>
<feature type="compositionally biased region" description="Acidic residues" evidence="9">
    <location>
        <begin position="393"/>
        <end position="403"/>
    </location>
</feature>
<comment type="subcellular location">
    <subcellularLocation>
        <location evidence="1">Nucleus</location>
    </subcellularLocation>
</comment>
<evidence type="ECO:0000256" key="2">
    <source>
        <dbReference type="ARBA" id="ARBA00010386"/>
    </source>
</evidence>
<evidence type="ECO:0000256" key="4">
    <source>
        <dbReference type="ARBA" id="ARBA00023015"/>
    </source>
</evidence>
<sequence length="415" mass="47720">MMELDVLSADISKAYDDLRTIEESIISLSGKERYVIPSIFDLRFGANRRRIQDSGNRPSNYGFERRDTRTVSLDSSGPNKRRLVISAENDLYEGSDKRARYDDREDEAVRRTVQSSVVMPAIETKSRKAAISELKGAEKKEVNVRNRRMFSNLLLGTLQRFQMEEKKILSVEKVQAEKQKEVERRLRESEEEERERLAREKAALLGKRREKERLIKSLQRRKAIIQYAEQKQEHYRKLQNFIQTQAKPPVFYLPAKHTLRTLELLKISSKKIDELIEHRRQQMETDLKTPEEKQVDEGDSDGERSETSAAIRSNAKVNAANTNKPSVSEIDSKKLGGEQVKEREVVEGVSMESSLRDFGEEECVNGDERKGPKQLDEDEQETGKDNSRSDSEPPGDEAEIDQDGDSHVAFVDEDD</sequence>
<feature type="coiled-coil region" evidence="8">
    <location>
        <begin position="172"/>
        <end position="221"/>
    </location>
</feature>